<keyword evidence="7" id="KW-0808">Transferase</keyword>
<accession>A0ABQ4ZRG0</accession>
<dbReference type="GO" id="GO:0016301">
    <property type="term" value="F:kinase activity"/>
    <property type="evidence" value="ECO:0007669"/>
    <property type="project" value="UniProtKB-KW"/>
</dbReference>
<gene>
    <name evidence="7" type="ORF">Tco_0774517</name>
</gene>
<comment type="pathway">
    <text evidence="1">Glycan metabolism; pectin degradation; 2-dehydro-3-deoxy-D-gluconate from pectin: step 1/5.</text>
</comment>
<feature type="compositionally biased region" description="Acidic residues" evidence="5">
    <location>
        <begin position="79"/>
        <end position="94"/>
    </location>
</feature>
<feature type="region of interest" description="Disordered" evidence="5">
    <location>
        <begin position="79"/>
        <end position="172"/>
    </location>
</feature>
<evidence type="ECO:0000259" key="6">
    <source>
        <dbReference type="Pfam" id="PF01095"/>
    </source>
</evidence>
<dbReference type="EMBL" id="BQNB010011540">
    <property type="protein sequence ID" value="GJS91881.1"/>
    <property type="molecule type" value="Genomic_DNA"/>
</dbReference>
<name>A0ABQ4ZRG0_9ASTR</name>
<feature type="region of interest" description="Disordered" evidence="5">
    <location>
        <begin position="1"/>
        <end position="32"/>
    </location>
</feature>
<evidence type="ECO:0000256" key="4">
    <source>
        <dbReference type="ARBA" id="ARBA00047928"/>
    </source>
</evidence>
<dbReference type="InterPro" id="IPR000070">
    <property type="entry name" value="Pectinesterase_cat"/>
</dbReference>
<organism evidence="7 8">
    <name type="scientific">Tanacetum coccineum</name>
    <dbReference type="NCBI Taxonomy" id="301880"/>
    <lineage>
        <taxon>Eukaryota</taxon>
        <taxon>Viridiplantae</taxon>
        <taxon>Streptophyta</taxon>
        <taxon>Embryophyta</taxon>
        <taxon>Tracheophyta</taxon>
        <taxon>Spermatophyta</taxon>
        <taxon>Magnoliopsida</taxon>
        <taxon>eudicotyledons</taxon>
        <taxon>Gunneridae</taxon>
        <taxon>Pentapetalae</taxon>
        <taxon>asterids</taxon>
        <taxon>campanulids</taxon>
        <taxon>Asterales</taxon>
        <taxon>Asteraceae</taxon>
        <taxon>Asteroideae</taxon>
        <taxon>Anthemideae</taxon>
        <taxon>Anthemidinae</taxon>
        <taxon>Tanacetum</taxon>
    </lineage>
</organism>
<keyword evidence="2" id="KW-0378">Hydrolase</keyword>
<dbReference type="InterPro" id="IPR016024">
    <property type="entry name" value="ARM-type_fold"/>
</dbReference>
<evidence type="ECO:0000313" key="7">
    <source>
        <dbReference type="EMBL" id="GJS91881.1"/>
    </source>
</evidence>
<feature type="region of interest" description="Disordered" evidence="5">
    <location>
        <begin position="315"/>
        <end position="337"/>
    </location>
</feature>
<reference evidence="7" key="1">
    <citation type="journal article" date="2022" name="Int. J. Mol. Sci.">
        <title>Draft Genome of Tanacetum Coccineum: Genomic Comparison of Closely Related Tanacetum-Family Plants.</title>
        <authorList>
            <person name="Yamashiro T."/>
            <person name="Shiraishi A."/>
            <person name="Nakayama K."/>
            <person name="Satake H."/>
        </authorList>
    </citation>
    <scope>NUCLEOTIDE SEQUENCE</scope>
</reference>
<reference evidence="7" key="2">
    <citation type="submission" date="2022-01" db="EMBL/GenBank/DDBJ databases">
        <authorList>
            <person name="Yamashiro T."/>
            <person name="Shiraishi A."/>
            <person name="Satake H."/>
            <person name="Nakayama K."/>
        </authorList>
    </citation>
    <scope>NUCLEOTIDE SEQUENCE</scope>
</reference>
<keyword evidence="8" id="KW-1185">Reference proteome</keyword>
<comment type="caution">
    <text evidence="7">The sequence shown here is derived from an EMBL/GenBank/DDBJ whole genome shotgun (WGS) entry which is preliminary data.</text>
</comment>
<dbReference type="InterPro" id="IPR044591">
    <property type="entry name" value="RUK"/>
</dbReference>
<dbReference type="InterPro" id="IPR011050">
    <property type="entry name" value="Pectin_lyase_fold/virulence"/>
</dbReference>
<comment type="catalytic activity">
    <reaction evidence="4">
        <text>[(1-&gt;4)-alpha-D-galacturonosyl methyl ester](n) + n H2O = [(1-&gt;4)-alpha-D-galacturonosyl](n) + n methanol + n H(+)</text>
        <dbReference type="Rhea" id="RHEA:22380"/>
        <dbReference type="Rhea" id="RHEA-COMP:14570"/>
        <dbReference type="Rhea" id="RHEA-COMP:14573"/>
        <dbReference type="ChEBI" id="CHEBI:15377"/>
        <dbReference type="ChEBI" id="CHEBI:15378"/>
        <dbReference type="ChEBI" id="CHEBI:17790"/>
        <dbReference type="ChEBI" id="CHEBI:140522"/>
        <dbReference type="ChEBI" id="CHEBI:140523"/>
        <dbReference type="EC" id="3.1.1.11"/>
    </reaction>
</comment>
<dbReference type="Proteomes" id="UP001151760">
    <property type="component" value="Unassembled WGS sequence"/>
</dbReference>
<dbReference type="Gene3D" id="2.160.20.10">
    <property type="entry name" value="Single-stranded right-handed beta-helix, Pectin lyase-like"/>
    <property type="match status" value="1"/>
</dbReference>
<dbReference type="PANTHER" id="PTHR46562">
    <property type="entry name" value="SERINE/THREONINE-KINASE ULK4-LIKE PROTEIN-RELATED"/>
    <property type="match status" value="1"/>
</dbReference>
<dbReference type="PANTHER" id="PTHR46562:SF1">
    <property type="entry name" value="SERINE_THREONINE-PROTEIN KINASE ULK4"/>
    <property type="match status" value="1"/>
</dbReference>
<evidence type="ECO:0000256" key="2">
    <source>
        <dbReference type="ARBA" id="ARBA00022801"/>
    </source>
</evidence>
<evidence type="ECO:0000313" key="8">
    <source>
        <dbReference type="Proteomes" id="UP001151760"/>
    </source>
</evidence>
<proteinExistence type="predicted"/>
<keyword evidence="7" id="KW-0418">Kinase</keyword>
<feature type="compositionally biased region" description="Polar residues" evidence="5">
    <location>
        <begin position="1"/>
        <end position="12"/>
    </location>
</feature>
<evidence type="ECO:0000256" key="5">
    <source>
        <dbReference type="SAM" id="MobiDB-lite"/>
    </source>
</evidence>
<keyword evidence="3" id="KW-0063">Aspartyl esterase</keyword>
<dbReference type="InterPro" id="IPR012334">
    <property type="entry name" value="Pectin_lyas_fold"/>
</dbReference>
<protein>
    <submittedName>
        <fullName evidence="7">Serine/threonine-protein kinase RUNKEL</fullName>
    </submittedName>
</protein>
<feature type="domain" description="Pectinesterase catalytic" evidence="6">
    <location>
        <begin position="686"/>
        <end position="872"/>
    </location>
</feature>
<dbReference type="SUPFAM" id="SSF51126">
    <property type="entry name" value="Pectin lyase-like"/>
    <property type="match status" value="1"/>
</dbReference>
<dbReference type="Pfam" id="PF01095">
    <property type="entry name" value="Pectinesterase"/>
    <property type="match status" value="1"/>
</dbReference>
<dbReference type="SUPFAM" id="SSF48371">
    <property type="entry name" value="ARM repeat"/>
    <property type="match status" value="1"/>
</dbReference>
<evidence type="ECO:0000256" key="3">
    <source>
        <dbReference type="ARBA" id="ARBA00023085"/>
    </source>
</evidence>
<sequence length="901" mass="101186">MVGPNESFNYSTPDRDVSGGRKIQSKGSGNTKGVNLLRLSRIAKLNLQRENEKENYWGPLPNNSENDTDVKIENTDMELDFNENNDDDSPDEPEMVTPGCTVDHISSISDQEEVSPVVNTPITDDSRRTDYELSLNYAEVPATPPSASLEDEKSIDNSDGGDDSDSSKSAPNLSTVLWHSSDLLVRPVMPSKKSDKGSKVLHSLPFEAIPTSDFVKIAKDYCNTDAANILTNGQIMPVLVKMLRQSKASALRVQLASLLGLFIRHSTFINDDLANSGMLGSLNEGLMDRQVKVRRFSMAALGELLFYISTQNDQSKANHPLESPSKESKTSSGSQETMIDDIQQLSVENDMRVCGFTPGRGARVYSSHVLSAPSVLIKLVESPFQWCSSPRGRTFDEVSELSRLSGSLVLSLEQQDGSNVMSYKFVDRLVRRWVFVCSNVLEAFLMGCALLFGIIGDLIVDYSTMVWWKTDESWWVVSSVNEGWTMLNVIWGGNWEWCSSPRGRTFDEVSELSRLSGSLVLSLEQQDGSNVMSYKVDWNRFVPRKVNICIWRVVNDWLPTRANLLLRGLTISSSVCPLEIWSWRNRFVHADLVSLSSIRNEDIFTPAQLFSLLGISSRGIRSSIDWALGSLIRFLSYSEGYFLLVDLLAMADNGSDDTKDQISPSLEIANKLTMIHQSKNWQEVEETLIFSQRHKFWETQPVGQFKYLRMIYGNGKTKSVVIGSLNFVDGTPTFSTVTFDIFSLLYQASSSGLSVWLRFFRCSFDAFQDTLYPHSSSQFYRECDVTRTIDFIFGNAAVVFQNCKIMPHQPLKNQFVTITAQGKKGPNQNTGISIQKCDISPFDALTSLTYLGRPWKEFSTTVIMQSTIVLHVERYLAEAFEVRVRHNDIIRQVECACIDDV</sequence>
<evidence type="ECO:0000256" key="1">
    <source>
        <dbReference type="ARBA" id="ARBA00005184"/>
    </source>
</evidence>